<sequence length="393" mass="40885">MFEPMMEMSDEAVIKVIGVGGGGGNAVDHMVRESIEGVEFISVNTDAQALRKSSVSTVIQIGGAITKGLGAGANPQVGRDSALEDREAIKAELEGSDMIFIAAGMGGGTGTGAAPIIAEVAKELGILTVAVVTKPFSFEGKKRMAFAEQGIEELSKHVDSLITIPNEKLLKVLGRGITLLDAFAKANDVLKNAVQGIAELITRPGMINVDFADVRTVMSEMGHAMMGSGVATGDDRAEEAAEMAISSPLLEDIDLAGARGVLVNITAGMDMRLDEFETVGNTVKAFASDNATVVIGTSLDPEMSDELRVTVVATGIGKDTKPDITLVTTSKPAPAVAQEKTVQPTPVMEDTKPAPLTQSAPAAEGNAQAAAKAKPQADHDYLDIPAFLRKQAD</sequence>
<dbReference type="FunFam" id="3.30.1330.20:FF:000004">
    <property type="entry name" value="Cell division protein FtsZ"/>
    <property type="match status" value="1"/>
</dbReference>
<dbReference type="SMART" id="SM00865">
    <property type="entry name" value="Tubulin_C"/>
    <property type="match status" value="1"/>
</dbReference>
<feature type="domain" description="Tubulin/FtsZ GTPase" evidence="12">
    <location>
        <begin position="13"/>
        <end position="205"/>
    </location>
</feature>
<dbReference type="InterPro" id="IPR018316">
    <property type="entry name" value="Tubulin/FtsZ_2-layer-sand-dom"/>
</dbReference>
<dbReference type="PRINTS" id="PR00423">
    <property type="entry name" value="CELLDVISFTSZ"/>
</dbReference>
<dbReference type="InterPro" id="IPR000158">
    <property type="entry name" value="Cell_div_FtsZ"/>
</dbReference>
<dbReference type="InterPro" id="IPR020805">
    <property type="entry name" value="Cell_div_FtsZ_CS"/>
</dbReference>
<evidence type="ECO:0000256" key="1">
    <source>
        <dbReference type="ARBA" id="ARBA00009690"/>
    </source>
</evidence>
<feature type="binding site" evidence="8">
    <location>
        <begin position="108"/>
        <end position="110"/>
    </location>
    <ligand>
        <name>GTP</name>
        <dbReference type="ChEBI" id="CHEBI:37565"/>
    </ligand>
</feature>
<feature type="binding site" evidence="8">
    <location>
        <position position="139"/>
    </location>
    <ligand>
        <name>GTP</name>
        <dbReference type="ChEBI" id="CHEBI:37565"/>
    </ligand>
</feature>
<name>A0A0J1H3K1_9GAMM</name>
<evidence type="ECO:0000256" key="6">
    <source>
        <dbReference type="ARBA" id="ARBA00023210"/>
    </source>
</evidence>
<reference evidence="14 15" key="1">
    <citation type="submission" date="2015-05" db="EMBL/GenBank/DDBJ databases">
        <title>Photobacterium galathea sp. nov.</title>
        <authorList>
            <person name="Machado H."/>
            <person name="Gram L."/>
        </authorList>
    </citation>
    <scope>NUCLEOTIDE SEQUENCE [LARGE SCALE GENOMIC DNA]</scope>
    <source>
        <strain evidence="14 15">DSM 22954</strain>
    </source>
</reference>
<dbReference type="PANTHER" id="PTHR30314:SF3">
    <property type="entry name" value="MITOCHONDRIAL DIVISION PROTEIN FSZA"/>
    <property type="match status" value="1"/>
</dbReference>
<evidence type="ECO:0000256" key="10">
    <source>
        <dbReference type="RuleBase" id="RU000631"/>
    </source>
</evidence>
<dbReference type="GO" id="GO:0005525">
    <property type="term" value="F:GTP binding"/>
    <property type="evidence" value="ECO:0007669"/>
    <property type="project" value="UniProtKB-UniRule"/>
</dbReference>
<dbReference type="HAMAP" id="MF_00909">
    <property type="entry name" value="FtsZ"/>
    <property type="match status" value="1"/>
</dbReference>
<dbReference type="InterPro" id="IPR024757">
    <property type="entry name" value="FtsZ_C"/>
</dbReference>
<keyword evidence="15" id="KW-1185">Reference proteome</keyword>
<feature type="binding site" evidence="8">
    <location>
        <begin position="21"/>
        <end position="25"/>
    </location>
    <ligand>
        <name>GTP</name>
        <dbReference type="ChEBI" id="CHEBI:37565"/>
    </ligand>
</feature>
<dbReference type="GO" id="GO:0000917">
    <property type="term" value="P:division septum assembly"/>
    <property type="evidence" value="ECO:0007669"/>
    <property type="project" value="UniProtKB-KW"/>
</dbReference>
<keyword evidence="6 8" id="KW-0717">Septation</keyword>
<dbReference type="InterPro" id="IPR036525">
    <property type="entry name" value="Tubulin/FtsZ_GTPase_sf"/>
</dbReference>
<comment type="similarity">
    <text evidence="1 8 10">Belongs to the FtsZ family.</text>
</comment>
<protein>
    <recommendedName>
        <fullName evidence="8 9">Cell division protein FtsZ</fullName>
    </recommendedName>
</protein>
<evidence type="ECO:0000256" key="5">
    <source>
        <dbReference type="ARBA" id="ARBA00023134"/>
    </source>
</evidence>
<dbReference type="GO" id="GO:0005737">
    <property type="term" value="C:cytoplasm"/>
    <property type="evidence" value="ECO:0007669"/>
    <property type="project" value="UniProtKB-SubCell"/>
</dbReference>
<evidence type="ECO:0000313" key="15">
    <source>
        <dbReference type="Proteomes" id="UP000035909"/>
    </source>
</evidence>
<dbReference type="Gene3D" id="3.30.1330.20">
    <property type="entry name" value="Tubulin/FtsZ, C-terminal domain"/>
    <property type="match status" value="1"/>
</dbReference>
<dbReference type="InterPro" id="IPR003008">
    <property type="entry name" value="Tubulin_FtsZ_GTPase"/>
</dbReference>
<dbReference type="EMBL" id="LDOU01000022">
    <property type="protein sequence ID" value="KLV06345.1"/>
    <property type="molecule type" value="Genomic_DNA"/>
</dbReference>
<dbReference type="GO" id="GO:0032153">
    <property type="term" value="C:cell division site"/>
    <property type="evidence" value="ECO:0007669"/>
    <property type="project" value="UniProtKB-UniRule"/>
</dbReference>
<evidence type="ECO:0000256" key="2">
    <source>
        <dbReference type="ARBA" id="ARBA00022490"/>
    </source>
</evidence>
<dbReference type="OrthoDB" id="9813375at2"/>
<dbReference type="NCBIfam" id="TIGR00065">
    <property type="entry name" value="ftsZ"/>
    <property type="match status" value="1"/>
</dbReference>
<accession>A0A0J1H3K1</accession>
<keyword evidence="2 8" id="KW-0963">Cytoplasm</keyword>
<dbReference type="InterPro" id="IPR045061">
    <property type="entry name" value="FtsZ/CetZ"/>
</dbReference>
<dbReference type="PROSITE" id="PS01134">
    <property type="entry name" value="FTSZ_1"/>
    <property type="match status" value="1"/>
</dbReference>
<dbReference type="PANTHER" id="PTHR30314">
    <property type="entry name" value="CELL DIVISION PROTEIN FTSZ-RELATED"/>
    <property type="match status" value="1"/>
</dbReference>
<dbReference type="Gene3D" id="3.40.50.1440">
    <property type="entry name" value="Tubulin/FtsZ, GTPase domain"/>
    <property type="match status" value="1"/>
</dbReference>
<dbReference type="Pfam" id="PF12327">
    <property type="entry name" value="FtsZ_C"/>
    <property type="match status" value="1"/>
</dbReference>
<dbReference type="SMART" id="SM00864">
    <property type="entry name" value="Tubulin"/>
    <property type="match status" value="1"/>
</dbReference>
<keyword evidence="3 8" id="KW-0132">Cell division</keyword>
<dbReference type="RefSeq" id="WP_047886951.1">
    <property type="nucleotide sequence ID" value="NZ_CP071325.1"/>
</dbReference>
<dbReference type="AlphaFoldDB" id="A0A0J1H3K1"/>
<evidence type="ECO:0000259" key="13">
    <source>
        <dbReference type="SMART" id="SM00865"/>
    </source>
</evidence>
<dbReference type="GO" id="GO:0043093">
    <property type="term" value="P:FtsZ-dependent cytokinesis"/>
    <property type="evidence" value="ECO:0007669"/>
    <property type="project" value="UniProtKB-UniRule"/>
</dbReference>
<evidence type="ECO:0000256" key="3">
    <source>
        <dbReference type="ARBA" id="ARBA00022618"/>
    </source>
</evidence>
<evidence type="ECO:0000259" key="12">
    <source>
        <dbReference type="SMART" id="SM00864"/>
    </source>
</evidence>
<dbReference type="FunFam" id="3.40.50.1440:FF:000023">
    <property type="entry name" value="Cell division protein FtsZ"/>
    <property type="match status" value="1"/>
</dbReference>
<keyword evidence="5 8" id="KW-0342">GTP-binding</keyword>
<evidence type="ECO:0000256" key="8">
    <source>
        <dbReference type="HAMAP-Rule" id="MF_00909"/>
    </source>
</evidence>
<dbReference type="CDD" id="cd02201">
    <property type="entry name" value="FtsZ_type1"/>
    <property type="match status" value="1"/>
</dbReference>
<comment type="caution">
    <text evidence="14">The sequence shown here is derived from an EMBL/GenBank/DDBJ whole genome shotgun (WGS) entry which is preliminary data.</text>
</comment>
<feature type="region of interest" description="Disordered" evidence="11">
    <location>
        <begin position="335"/>
        <end position="393"/>
    </location>
</feature>
<dbReference type="Proteomes" id="UP000035909">
    <property type="component" value="Unassembled WGS sequence"/>
</dbReference>
<evidence type="ECO:0000256" key="7">
    <source>
        <dbReference type="ARBA" id="ARBA00023306"/>
    </source>
</evidence>
<dbReference type="STRING" id="320778.ABT57_19625"/>
<feature type="binding site" evidence="8">
    <location>
        <position position="143"/>
    </location>
    <ligand>
        <name>GTP</name>
        <dbReference type="ChEBI" id="CHEBI:37565"/>
    </ligand>
</feature>
<keyword evidence="4 8" id="KW-0547">Nucleotide-binding</keyword>
<comment type="subunit">
    <text evidence="8">Homodimer. Polymerizes to form a dynamic ring structure in a strictly GTP-dependent manner. Interacts directly with several other division proteins.</text>
</comment>
<comment type="subcellular location">
    <subcellularLocation>
        <location evidence="8">Cytoplasm</location>
    </subcellularLocation>
    <text evidence="8">Assembles at midcell at the inner surface of the cytoplasmic membrane.</text>
</comment>
<gene>
    <name evidence="8" type="primary">ftsZ</name>
    <name evidence="14" type="ORF">ABT57_19625</name>
</gene>
<evidence type="ECO:0000313" key="14">
    <source>
        <dbReference type="EMBL" id="KLV06345.1"/>
    </source>
</evidence>
<feature type="domain" description="Tubulin/FtsZ 2-layer sandwich" evidence="13">
    <location>
        <begin position="207"/>
        <end position="325"/>
    </location>
</feature>
<comment type="function">
    <text evidence="8 10">Essential cell division protein that forms a contractile ring structure (Z ring) at the future cell division site. The regulation of the ring assembly controls the timing and the location of cell division. One of the functions of the FtsZ ring is to recruit other cell division proteins to the septum to produce a new cell wall between the dividing cells. Binds GTP and shows GTPase activity.</text>
</comment>
<dbReference type="SUPFAM" id="SSF52490">
    <property type="entry name" value="Tubulin nucleotide-binding domain-like"/>
    <property type="match status" value="1"/>
</dbReference>
<feature type="binding site" evidence="8">
    <location>
        <position position="187"/>
    </location>
    <ligand>
        <name>GTP</name>
        <dbReference type="ChEBI" id="CHEBI:37565"/>
    </ligand>
</feature>
<dbReference type="PATRIC" id="fig|320778.3.peg.4233"/>
<dbReference type="InterPro" id="IPR037103">
    <property type="entry name" value="Tubulin/FtsZ-like_C"/>
</dbReference>
<feature type="compositionally biased region" description="Low complexity" evidence="11">
    <location>
        <begin position="360"/>
        <end position="374"/>
    </location>
</feature>
<organism evidence="14 15">
    <name type="scientific">Photobacterium ganghwense</name>
    <dbReference type="NCBI Taxonomy" id="320778"/>
    <lineage>
        <taxon>Bacteria</taxon>
        <taxon>Pseudomonadati</taxon>
        <taxon>Pseudomonadota</taxon>
        <taxon>Gammaproteobacteria</taxon>
        <taxon>Vibrionales</taxon>
        <taxon>Vibrionaceae</taxon>
        <taxon>Photobacterium</taxon>
    </lineage>
</organism>
<dbReference type="GO" id="GO:0051258">
    <property type="term" value="P:protein polymerization"/>
    <property type="evidence" value="ECO:0007669"/>
    <property type="project" value="UniProtKB-UniRule"/>
</dbReference>
<evidence type="ECO:0000256" key="11">
    <source>
        <dbReference type="SAM" id="MobiDB-lite"/>
    </source>
</evidence>
<dbReference type="Pfam" id="PF00091">
    <property type="entry name" value="Tubulin"/>
    <property type="match status" value="1"/>
</dbReference>
<dbReference type="PROSITE" id="PS01135">
    <property type="entry name" value="FTSZ_2"/>
    <property type="match status" value="1"/>
</dbReference>
<dbReference type="SUPFAM" id="SSF55307">
    <property type="entry name" value="Tubulin C-terminal domain-like"/>
    <property type="match status" value="1"/>
</dbReference>
<dbReference type="InterPro" id="IPR008280">
    <property type="entry name" value="Tub_FtsZ_C"/>
</dbReference>
<dbReference type="GO" id="GO:0003924">
    <property type="term" value="F:GTPase activity"/>
    <property type="evidence" value="ECO:0007669"/>
    <property type="project" value="UniProtKB-UniRule"/>
</dbReference>
<proteinExistence type="inferred from homology"/>
<evidence type="ECO:0000256" key="9">
    <source>
        <dbReference type="NCBIfam" id="TIGR00065"/>
    </source>
</evidence>
<keyword evidence="7 8" id="KW-0131">Cell cycle</keyword>
<evidence type="ECO:0000256" key="4">
    <source>
        <dbReference type="ARBA" id="ARBA00022741"/>
    </source>
</evidence>